<comment type="caution">
    <text evidence="2">The sequence shown here is derived from an EMBL/GenBank/DDBJ whole genome shotgun (WGS) entry which is preliminary data.</text>
</comment>
<reference evidence="2 3" key="1">
    <citation type="submission" date="2020-07" db="EMBL/GenBank/DDBJ databases">
        <title>Sequencing the genomes of 1000 actinobacteria strains.</title>
        <authorList>
            <person name="Klenk H.-P."/>
        </authorList>
    </citation>
    <scope>NUCLEOTIDE SEQUENCE [LARGE SCALE GENOMIC DNA]</scope>
    <source>
        <strain evidence="2 3">DSM 27576</strain>
    </source>
</reference>
<keyword evidence="1" id="KW-0812">Transmembrane</keyword>
<dbReference type="RefSeq" id="WP_310734869.1">
    <property type="nucleotide sequence ID" value="NZ_JAAOZB010000001.1"/>
</dbReference>
<feature type="transmembrane region" description="Helical" evidence="1">
    <location>
        <begin position="174"/>
        <end position="197"/>
    </location>
</feature>
<keyword evidence="1" id="KW-0472">Membrane</keyword>
<proteinExistence type="predicted"/>
<gene>
    <name evidence="2" type="ORF">FHX48_002102</name>
</gene>
<feature type="transmembrane region" description="Helical" evidence="1">
    <location>
        <begin position="71"/>
        <end position="90"/>
    </location>
</feature>
<dbReference type="EMBL" id="JACGWY010000004">
    <property type="protein sequence ID" value="MBA8817008.1"/>
    <property type="molecule type" value="Genomic_DNA"/>
</dbReference>
<organism evidence="2 3">
    <name type="scientific">Microbacterium halimionae</name>
    <dbReference type="NCBI Taxonomy" id="1526413"/>
    <lineage>
        <taxon>Bacteria</taxon>
        <taxon>Bacillati</taxon>
        <taxon>Actinomycetota</taxon>
        <taxon>Actinomycetes</taxon>
        <taxon>Micrococcales</taxon>
        <taxon>Microbacteriaceae</taxon>
        <taxon>Microbacterium</taxon>
    </lineage>
</organism>
<sequence length="216" mass="22238">MSSTSVPRTFEVRHVQMARAAFAALAAAMITFSPDHSATVGLSVFSGFTIATGIVLLLASWLVYPAGARWPAITLGVFAVIAGMASGVAGLRTSTLFFSVVISWALATGFFETLAGWRARKSVASTAAKSEARDALTVGILTLVLGIALLFVPAQYALQYYIADADQTFTLTGITIGVGVFGAYAAIIAVFLAIAALSPRPAPAESAQTDTPGGTA</sequence>
<name>A0A7W3JQF8_9MICO</name>
<feature type="transmembrane region" description="Helical" evidence="1">
    <location>
        <begin position="138"/>
        <end position="162"/>
    </location>
</feature>
<dbReference type="AlphaFoldDB" id="A0A7W3JQF8"/>
<dbReference type="Proteomes" id="UP000526083">
    <property type="component" value="Unassembled WGS sequence"/>
</dbReference>
<keyword evidence="1" id="KW-1133">Transmembrane helix</keyword>
<evidence type="ECO:0000256" key="1">
    <source>
        <dbReference type="SAM" id="Phobius"/>
    </source>
</evidence>
<accession>A0A7W3JQF8</accession>
<evidence type="ECO:0000313" key="3">
    <source>
        <dbReference type="Proteomes" id="UP000526083"/>
    </source>
</evidence>
<feature type="transmembrane region" description="Helical" evidence="1">
    <location>
        <begin position="47"/>
        <end position="64"/>
    </location>
</feature>
<feature type="transmembrane region" description="Helical" evidence="1">
    <location>
        <begin position="96"/>
        <end position="117"/>
    </location>
</feature>
<evidence type="ECO:0000313" key="2">
    <source>
        <dbReference type="EMBL" id="MBA8817008.1"/>
    </source>
</evidence>
<protein>
    <submittedName>
        <fullName evidence="2">Polyferredoxin</fullName>
    </submittedName>
</protein>
<keyword evidence="3" id="KW-1185">Reference proteome</keyword>